<protein>
    <submittedName>
        <fullName evidence="2">Nuclear transport factor 2 family protein</fullName>
    </submittedName>
</protein>
<dbReference type="SUPFAM" id="SSF54427">
    <property type="entry name" value="NTF2-like"/>
    <property type="match status" value="1"/>
</dbReference>
<name>A0ABR7LM40_9ACTN</name>
<feature type="domain" description="SnoaL-like" evidence="1">
    <location>
        <begin position="19"/>
        <end position="135"/>
    </location>
</feature>
<dbReference type="Gene3D" id="3.10.450.50">
    <property type="match status" value="1"/>
</dbReference>
<evidence type="ECO:0000259" key="1">
    <source>
        <dbReference type="Pfam" id="PF13577"/>
    </source>
</evidence>
<reference evidence="2 3" key="1">
    <citation type="submission" date="2020-06" db="EMBL/GenBank/DDBJ databases">
        <title>Actinomadura xiongansis sp. nov., isolated from soil of Baiyangdian.</title>
        <authorList>
            <person name="Zhang X."/>
        </authorList>
    </citation>
    <scope>NUCLEOTIDE SEQUENCE [LARGE SCALE GENOMIC DNA]</scope>
    <source>
        <strain evidence="2 3">HBUM206468</strain>
    </source>
</reference>
<evidence type="ECO:0000313" key="2">
    <source>
        <dbReference type="EMBL" id="MBC6465795.1"/>
    </source>
</evidence>
<keyword evidence="3" id="KW-1185">Reference proteome</keyword>
<organism evidence="2 3">
    <name type="scientific">Actinomadura alba</name>
    <dbReference type="NCBI Taxonomy" id="406431"/>
    <lineage>
        <taxon>Bacteria</taxon>
        <taxon>Bacillati</taxon>
        <taxon>Actinomycetota</taxon>
        <taxon>Actinomycetes</taxon>
        <taxon>Streptosporangiales</taxon>
        <taxon>Thermomonosporaceae</taxon>
        <taxon>Actinomadura</taxon>
    </lineage>
</organism>
<evidence type="ECO:0000313" key="3">
    <source>
        <dbReference type="Proteomes" id="UP000805614"/>
    </source>
</evidence>
<gene>
    <name evidence="2" type="ORF">HKK74_09840</name>
</gene>
<dbReference type="Proteomes" id="UP000805614">
    <property type="component" value="Unassembled WGS sequence"/>
</dbReference>
<dbReference type="InterPro" id="IPR032710">
    <property type="entry name" value="NTF2-like_dom_sf"/>
</dbReference>
<accession>A0ABR7LM40</accession>
<dbReference type="RefSeq" id="WP_187242794.1">
    <property type="nucleotide sequence ID" value="NZ_BAAAOK010000006.1"/>
</dbReference>
<dbReference type="EMBL" id="JABVEC010000005">
    <property type="protein sequence ID" value="MBC6465795.1"/>
    <property type="molecule type" value="Genomic_DNA"/>
</dbReference>
<sequence length="219" mass="24909">MTSELSTGRPTHADDREAHQVRKVVEDWAIFRDAGDWDAFAGVWHTDGWMTATWFQGPYREFIDVSREGFERGIQISHFLGGFTCTIESTRAVAQTKMKIEQRAKVHGVEVDVTCSGRFYDFLEHRDGTWGIVRRQPVYERDRLDLVDPTSTLILDPNVLTSYPSGYRHLAYIQKHLGYDVMSDLPGLRGPAIEQLYSEGTAWLDGASTPGRLIRNTGR</sequence>
<proteinExistence type="predicted"/>
<dbReference type="Pfam" id="PF13577">
    <property type="entry name" value="SnoaL_4"/>
    <property type="match status" value="1"/>
</dbReference>
<comment type="caution">
    <text evidence="2">The sequence shown here is derived from an EMBL/GenBank/DDBJ whole genome shotgun (WGS) entry which is preliminary data.</text>
</comment>
<dbReference type="InterPro" id="IPR037401">
    <property type="entry name" value="SnoaL-like"/>
</dbReference>